<feature type="domain" description="Lipoprotein LPP20-like" evidence="2">
    <location>
        <begin position="53"/>
        <end position="125"/>
    </location>
</feature>
<dbReference type="InterPro" id="IPR024952">
    <property type="entry name" value="LPP20-like_dom"/>
</dbReference>
<evidence type="ECO:0000256" key="1">
    <source>
        <dbReference type="SAM" id="SignalP"/>
    </source>
</evidence>
<reference evidence="3 4" key="1">
    <citation type="submission" date="2016-11" db="EMBL/GenBank/DDBJ databases">
        <authorList>
            <person name="Jaros S."/>
            <person name="Januszkiewicz K."/>
            <person name="Wedrychowicz H."/>
        </authorList>
    </citation>
    <scope>NUCLEOTIDE SEQUENCE [LARGE SCALE GENOMIC DNA]</scope>
    <source>
        <strain evidence="3 4">HD4</strain>
    </source>
</reference>
<evidence type="ECO:0000313" key="3">
    <source>
        <dbReference type="EMBL" id="SHK27460.1"/>
    </source>
</evidence>
<dbReference type="Pfam" id="PF02169">
    <property type="entry name" value="LPP20"/>
    <property type="match status" value="1"/>
</dbReference>
<dbReference type="Proteomes" id="UP000184263">
    <property type="component" value="Unassembled WGS sequence"/>
</dbReference>
<proteinExistence type="predicted"/>
<sequence>MRNIAKHVSQMVALLAVLIFSTVSAFATPFAETNWQDNVITVTGTGVAPAHARTPVQGRMLARRAAVVDAYRYLAEYVQGVQVEAESKVQDLAAASDLINTKVKAVVQGARIVSEKEIPGGGYEVTMSMPLFGAGSLATAVMPTTSPQEVFPEPVQSVAPSMPAYDASASVSVRVEVTANATAAAPAPAANSNAIGNYTGIIVDCRGLGLNPVMSPVIMNQNGEKIYGHRNLNPDFVISNGMASYTTDLNSGCTRAGNNPLVVKAVSLQSHNSYPVLSVADANRVLIENKASGFLEKTNVVFIR</sequence>
<organism evidence="3 4">
    <name type="scientific">Selenomonas ruminantium</name>
    <dbReference type="NCBI Taxonomy" id="971"/>
    <lineage>
        <taxon>Bacteria</taxon>
        <taxon>Bacillati</taxon>
        <taxon>Bacillota</taxon>
        <taxon>Negativicutes</taxon>
        <taxon>Selenomonadales</taxon>
        <taxon>Selenomonadaceae</taxon>
        <taxon>Selenomonas</taxon>
    </lineage>
</organism>
<dbReference type="EMBL" id="FRBC01000001">
    <property type="protein sequence ID" value="SHK27460.1"/>
    <property type="molecule type" value="Genomic_DNA"/>
</dbReference>
<feature type="signal peptide" evidence="1">
    <location>
        <begin position="1"/>
        <end position="27"/>
    </location>
</feature>
<keyword evidence="1" id="KW-0732">Signal</keyword>
<dbReference type="RefSeq" id="WP_178139435.1">
    <property type="nucleotide sequence ID" value="NZ_FRBC01000001.1"/>
</dbReference>
<dbReference type="AlphaFoldDB" id="A0A1M6R4Y3"/>
<evidence type="ECO:0000259" key="2">
    <source>
        <dbReference type="Pfam" id="PF02169"/>
    </source>
</evidence>
<gene>
    <name evidence="3" type="ORF">SAMN05216582_101154</name>
</gene>
<feature type="chain" id="PRO_5009920516" description="Lipoprotein LPP20-like domain-containing protein" evidence="1">
    <location>
        <begin position="28"/>
        <end position="304"/>
    </location>
</feature>
<accession>A0A1M6R4Y3</accession>
<name>A0A1M6R4Y3_SELRU</name>
<evidence type="ECO:0000313" key="4">
    <source>
        <dbReference type="Proteomes" id="UP000184263"/>
    </source>
</evidence>
<protein>
    <recommendedName>
        <fullName evidence="2">Lipoprotein LPP20-like domain-containing protein</fullName>
    </recommendedName>
</protein>